<reference evidence="2" key="2">
    <citation type="submission" date="2018-05" db="EMBL/GenBank/DDBJ databases">
        <title>OpunRS2 (Oryza punctata Reference Sequence Version 2).</title>
        <authorList>
            <person name="Zhang J."/>
            <person name="Kudrna D."/>
            <person name="Lee S."/>
            <person name="Talag J."/>
            <person name="Welchert J."/>
            <person name="Wing R.A."/>
        </authorList>
    </citation>
    <scope>NUCLEOTIDE SEQUENCE [LARGE SCALE GENOMIC DNA]</scope>
</reference>
<keyword evidence="3" id="KW-1185">Reference proteome</keyword>
<evidence type="ECO:0000313" key="2">
    <source>
        <dbReference type="EnsemblPlants" id="OPUNC01G23590.1"/>
    </source>
</evidence>
<evidence type="ECO:0000313" key="3">
    <source>
        <dbReference type="Proteomes" id="UP000026962"/>
    </source>
</evidence>
<dbReference type="HOGENOM" id="CLU_1296178_0_0_1"/>
<feature type="region of interest" description="Disordered" evidence="1">
    <location>
        <begin position="74"/>
        <end position="103"/>
    </location>
</feature>
<feature type="region of interest" description="Disordered" evidence="1">
    <location>
        <begin position="127"/>
        <end position="154"/>
    </location>
</feature>
<sequence length="213" mass="23107">MGYSSHGINGLQNEVVSVSVTHSFHALPSSFPVGHPLSAHSFPGGPLPSPGCPKPKRKHPQVTRTIRSTLIPQVATAPAQRGQIKTRHNRKAKNTNRHLNVKPPPQRIIVKGTVKGRIVPPATASNLRSQHQQGKQCQNNSSPQLQRDNTPLQQCPQPVSLAPVHKTAINSSNTLRVAPILTSVSPWCESRQNGKQSEHSDGHDLADQIDPTE</sequence>
<feature type="region of interest" description="Disordered" evidence="1">
    <location>
        <begin position="185"/>
        <end position="213"/>
    </location>
</feature>
<dbReference type="EnsemblPlants" id="OPUNC01G23590.1">
    <property type="protein sequence ID" value="OPUNC01G23590.1"/>
    <property type="gene ID" value="OPUNC01G23590"/>
</dbReference>
<dbReference type="Proteomes" id="UP000026962">
    <property type="component" value="Chromosome 1"/>
</dbReference>
<evidence type="ECO:0000256" key="1">
    <source>
        <dbReference type="SAM" id="MobiDB-lite"/>
    </source>
</evidence>
<accession>A0A0E0JLF0</accession>
<protein>
    <submittedName>
        <fullName evidence="2">Uncharacterized protein</fullName>
    </submittedName>
</protein>
<feature type="region of interest" description="Disordered" evidence="1">
    <location>
        <begin position="41"/>
        <end position="61"/>
    </location>
</feature>
<reference evidence="2" key="1">
    <citation type="submission" date="2015-04" db="UniProtKB">
        <authorList>
            <consortium name="EnsemblPlants"/>
        </authorList>
    </citation>
    <scope>IDENTIFICATION</scope>
</reference>
<dbReference type="AlphaFoldDB" id="A0A0E0JLF0"/>
<feature type="compositionally biased region" description="Basic and acidic residues" evidence="1">
    <location>
        <begin position="196"/>
        <end position="206"/>
    </location>
</feature>
<dbReference type="Gramene" id="OPUNC01G23590.1">
    <property type="protein sequence ID" value="OPUNC01G23590.1"/>
    <property type="gene ID" value="OPUNC01G23590"/>
</dbReference>
<feature type="compositionally biased region" description="Basic residues" evidence="1">
    <location>
        <begin position="84"/>
        <end position="100"/>
    </location>
</feature>
<name>A0A0E0JLF0_ORYPU</name>
<organism evidence="2">
    <name type="scientific">Oryza punctata</name>
    <name type="common">Red rice</name>
    <dbReference type="NCBI Taxonomy" id="4537"/>
    <lineage>
        <taxon>Eukaryota</taxon>
        <taxon>Viridiplantae</taxon>
        <taxon>Streptophyta</taxon>
        <taxon>Embryophyta</taxon>
        <taxon>Tracheophyta</taxon>
        <taxon>Spermatophyta</taxon>
        <taxon>Magnoliopsida</taxon>
        <taxon>Liliopsida</taxon>
        <taxon>Poales</taxon>
        <taxon>Poaceae</taxon>
        <taxon>BOP clade</taxon>
        <taxon>Oryzoideae</taxon>
        <taxon>Oryzeae</taxon>
        <taxon>Oryzinae</taxon>
        <taxon>Oryza</taxon>
    </lineage>
</organism>
<feature type="compositionally biased region" description="Polar residues" evidence="1">
    <location>
        <begin position="185"/>
        <end position="195"/>
    </location>
</feature>
<proteinExistence type="predicted"/>